<evidence type="ECO:0000256" key="1">
    <source>
        <dbReference type="SAM" id="Phobius"/>
    </source>
</evidence>
<keyword evidence="3" id="KW-1185">Reference proteome</keyword>
<keyword evidence="1" id="KW-1133">Transmembrane helix</keyword>
<keyword evidence="1" id="KW-0812">Transmembrane</keyword>
<feature type="transmembrane region" description="Helical" evidence="1">
    <location>
        <begin position="175"/>
        <end position="198"/>
    </location>
</feature>
<evidence type="ECO:0000313" key="3">
    <source>
        <dbReference type="Proteomes" id="UP001303046"/>
    </source>
</evidence>
<protein>
    <recommendedName>
        <fullName evidence="4">7TM GPCR serpentine receptor class x (Srx) domain-containing protein</fullName>
    </recommendedName>
</protein>
<accession>A0ABR1DBG2</accession>
<evidence type="ECO:0000313" key="2">
    <source>
        <dbReference type="EMBL" id="KAK6747323.1"/>
    </source>
</evidence>
<gene>
    <name evidence="2" type="primary">Necator_chrIV.g13786</name>
    <name evidence="2" type="ORF">RB195_000494</name>
</gene>
<feature type="transmembrane region" description="Helical" evidence="1">
    <location>
        <begin position="52"/>
        <end position="75"/>
    </location>
</feature>
<feature type="transmembrane region" description="Helical" evidence="1">
    <location>
        <begin position="87"/>
        <end position="106"/>
    </location>
</feature>
<keyword evidence="1" id="KW-0472">Membrane</keyword>
<reference evidence="2 3" key="1">
    <citation type="submission" date="2023-08" db="EMBL/GenBank/DDBJ databases">
        <title>A Necator americanus chromosomal reference genome.</title>
        <authorList>
            <person name="Ilik V."/>
            <person name="Petrzelkova K.J."/>
            <person name="Pardy F."/>
            <person name="Fuh T."/>
            <person name="Niatou-Singa F.S."/>
            <person name="Gouil Q."/>
            <person name="Baker L."/>
            <person name="Ritchie M.E."/>
            <person name="Jex A.R."/>
            <person name="Gazzola D."/>
            <person name="Li H."/>
            <person name="Toshio Fujiwara R."/>
            <person name="Zhan B."/>
            <person name="Aroian R.V."/>
            <person name="Pafco B."/>
            <person name="Schwarz E.M."/>
        </authorList>
    </citation>
    <scope>NUCLEOTIDE SEQUENCE [LARGE SCALE GENOMIC DNA]</scope>
    <source>
        <strain evidence="2 3">Aroian</strain>
        <tissue evidence="2">Whole animal</tissue>
    </source>
</reference>
<evidence type="ECO:0008006" key="4">
    <source>
        <dbReference type="Google" id="ProtNLM"/>
    </source>
</evidence>
<feature type="transmembrane region" description="Helical" evidence="1">
    <location>
        <begin position="149"/>
        <end position="169"/>
    </location>
</feature>
<comment type="caution">
    <text evidence="2">The sequence shown here is derived from an EMBL/GenBank/DDBJ whole genome shotgun (WGS) entry which is preliminary data.</text>
</comment>
<name>A0ABR1DBG2_NECAM</name>
<organism evidence="2 3">
    <name type="scientific">Necator americanus</name>
    <name type="common">Human hookworm</name>
    <dbReference type="NCBI Taxonomy" id="51031"/>
    <lineage>
        <taxon>Eukaryota</taxon>
        <taxon>Metazoa</taxon>
        <taxon>Ecdysozoa</taxon>
        <taxon>Nematoda</taxon>
        <taxon>Chromadorea</taxon>
        <taxon>Rhabditida</taxon>
        <taxon>Rhabditina</taxon>
        <taxon>Rhabditomorpha</taxon>
        <taxon>Strongyloidea</taxon>
        <taxon>Ancylostomatidae</taxon>
        <taxon>Bunostominae</taxon>
        <taxon>Necator</taxon>
    </lineage>
</organism>
<sequence length="235" mass="26893">MIWSHHGRNRYAPPRRFGRSVLQRVSCRFDTIISQLAIISDSDIRSLTVYRFIILLAACDIVGASIHCVTGFALIFPSFWSITLGNFLGSVLIPSYFCYILTEFLLSFVRFVQILYPNCAEILFSPKRGKGNINGDSAHRERRLMYQTFFATAYATCLNFTSHNIGWINKGRLPVVYAACTYFWLLNTAVYPLTFIVMNRTMRQKIISSLRFTRLTPKKLVTTTLKVMPSSRSLA</sequence>
<dbReference type="EMBL" id="JAVFWL010000004">
    <property type="protein sequence ID" value="KAK6747323.1"/>
    <property type="molecule type" value="Genomic_DNA"/>
</dbReference>
<proteinExistence type="predicted"/>
<dbReference type="Proteomes" id="UP001303046">
    <property type="component" value="Unassembled WGS sequence"/>
</dbReference>